<reference evidence="1" key="1">
    <citation type="submission" date="2018-02" db="EMBL/GenBank/DDBJ databases">
        <title>Rhizophora mucronata_Transcriptome.</title>
        <authorList>
            <person name="Meera S.P."/>
            <person name="Sreeshan A."/>
            <person name="Augustine A."/>
        </authorList>
    </citation>
    <scope>NUCLEOTIDE SEQUENCE</scope>
    <source>
        <tissue evidence="1">Leaf</tissue>
    </source>
</reference>
<dbReference type="EMBL" id="GGEC01058572">
    <property type="protein sequence ID" value="MBX39056.1"/>
    <property type="molecule type" value="Transcribed_RNA"/>
</dbReference>
<sequence length="66" mass="7733">MVEKAKLYISLSFSGAPYSHGYLPSDSIYPFPQSDGQRSFTQHKHLRIWCFLKISHLYHIITDDFI</sequence>
<evidence type="ECO:0000313" key="1">
    <source>
        <dbReference type="EMBL" id="MBX39056.1"/>
    </source>
</evidence>
<accession>A0A2P2N9D5</accession>
<dbReference type="AlphaFoldDB" id="A0A2P2N9D5"/>
<organism evidence="1">
    <name type="scientific">Rhizophora mucronata</name>
    <name type="common">Asiatic mangrove</name>
    <dbReference type="NCBI Taxonomy" id="61149"/>
    <lineage>
        <taxon>Eukaryota</taxon>
        <taxon>Viridiplantae</taxon>
        <taxon>Streptophyta</taxon>
        <taxon>Embryophyta</taxon>
        <taxon>Tracheophyta</taxon>
        <taxon>Spermatophyta</taxon>
        <taxon>Magnoliopsida</taxon>
        <taxon>eudicotyledons</taxon>
        <taxon>Gunneridae</taxon>
        <taxon>Pentapetalae</taxon>
        <taxon>rosids</taxon>
        <taxon>fabids</taxon>
        <taxon>Malpighiales</taxon>
        <taxon>Rhizophoraceae</taxon>
        <taxon>Rhizophora</taxon>
    </lineage>
</organism>
<name>A0A2P2N9D5_RHIMU</name>
<proteinExistence type="predicted"/>
<protein>
    <submittedName>
        <fullName evidence="1">Uncharacterized protein</fullName>
    </submittedName>
</protein>